<keyword evidence="3" id="KW-1185">Reference proteome</keyword>
<protein>
    <recommendedName>
        <fullName evidence="1">Multidrug efflux pump accessory protein AcrZ</fullName>
    </recommendedName>
    <alternativeName>
        <fullName evidence="1">AcrAB-TolC multidrug efflux pump accessory protein AcrZ</fullName>
    </alternativeName>
    <alternativeName>
        <fullName evidence="1">Acridine resistance protein Z</fullName>
    </alternativeName>
</protein>
<keyword evidence="1" id="KW-0812">Transmembrane</keyword>
<dbReference type="HAMAP" id="MF_01484">
    <property type="entry name" value="AcrZ"/>
    <property type="match status" value="1"/>
</dbReference>
<feature type="transmembrane region" description="Helical" evidence="1">
    <location>
        <begin position="7"/>
        <end position="29"/>
    </location>
</feature>
<evidence type="ECO:0000313" key="2">
    <source>
        <dbReference type="EMBL" id="MBT0727029.1"/>
    </source>
</evidence>
<name>A0ABS5T3V2_9GAMM</name>
<keyword evidence="1" id="KW-0046">Antibiotic resistance</keyword>
<reference evidence="2 3" key="1">
    <citation type="submission" date="2020-04" db="EMBL/GenBank/DDBJ databases">
        <title>Genome sequencing of Rosenbergiella species.</title>
        <authorList>
            <person name="Alvarez-Perez S."/>
            <person name="Lievens B."/>
        </authorList>
    </citation>
    <scope>NUCLEOTIDE SEQUENCE [LARGE SCALE GENOMIC DNA]</scope>
    <source>
        <strain evidence="2 3">CdVSA20.1</strain>
    </source>
</reference>
<comment type="subcellular location">
    <subcellularLocation>
        <location evidence="1">Cell membrane</location>
        <topology evidence="1">Single-pass membrane protein</topology>
    </subcellularLocation>
</comment>
<organism evidence="2 3">
    <name type="scientific">Rosenbergiella australiborealis</name>
    <dbReference type="NCBI Taxonomy" id="1544696"/>
    <lineage>
        <taxon>Bacteria</taxon>
        <taxon>Pseudomonadati</taxon>
        <taxon>Pseudomonadota</taxon>
        <taxon>Gammaproteobacteria</taxon>
        <taxon>Enterobacterales</taxon>
        <taxon>Erwiniaceae</taxon>
        <taxon>Rosenbergiella</taxon>
    </lineage>
</organism>
<accession>A0ABS5T3V2</accession>
<dbReference type="Proteomes" id="UP000786875">
    <property type="component" value="Unassembled WGS sequence"/>
</dbReference>
<keyword evidence="1" id="KW-1003">Cell membrane</keyword>
<sequence>MLELVKSLLMAIIMVPVLMTIILGLIWGLGELFNLISRTKNEKHSA</sequence>
<comment type="caution">
    <text evidence="2">The sequence shown here is derived from an EMBL/GenBank/DDBJ whole genome shotgun (WGS) entry which is preliminary data.</text>
</comment>
<keyword evidence="1" id="KW-1133">Transmembrane helix</keyword>
<keyword evidence="1" id="KW-0472">Membrane</keyword>
<comment type="subunit">
    <text evidence="1">Part of the AcrA-AcrB-AcrZ-TolC efflux pump, interacts directly with AcrB.</text>
</comment>
<comment type="function">
    <text evidence="1">AcrA-AcrB-AcrZ-TolC is a drug efflux protein complex with a broad substrate specificity. This protein binds to AcrB and is required for efflux of some but not all substrates, suggesting it may influence the specificity of drug export.</text>
</comment>
<evidence type="ECO:0000313" key="3">
    <source>
        <dbReference type="Proteomes" id="UP000786875"/>
    </source>
</evidence>
<dbReference type="RefSeq" id="WP_214212843.1">
    <property type="nucleotide sequence ID" value="NZ_JABBFO010000004.1"/>
</dbReference>
<comment type="similarity">
    <text evidence="1">Belongs to the AcrZ family.</text>
</comment>
<dbReference type="Gene3D" id="6.10.250.2480">
    <property type="match status" value="1"/>
</dbReference>
<dbReference type="Pfam" id="PF10766">
    <property type="entry name" value="AcrZ"/>
    <property type="match status" value="1"/>
</dbReference>
<dbReference type="EMBL" id="JABBFO010000004">
    <property type="protein sequence ID" value="MBT0727029.1"/>
    <property type="molecule type" value="Genomic_DNA"/>
</dbReference>
<keyword evidence="1" id="KW-0813">Transport</keyword>
<proteinExistence type="inferred from homology"/>
<gene>
    <name evidence="1" type="primary">acrZ</name>
    <name evidence="2" type="ORF">HGT73_06445</name>
</gene>
<evidence type="ECO:0000256" key="1">
    <source>
        <dbReference type="HAMAP-Rule" id="MF_01484"/>
    </source>
</evidence>
<dbReference type="InterPro" id="IPR019702">
    <property type="entry name" value="AcrZ"/>
</dbReference>
<dbReference type="InterPro" id="IPR053730">
    <property type="entry name" value="MEP_Accessory_AcrZ"/>
</dbReference>